<comment type="caution">
    <text evidence="2">The sequence shown here is derived from an EMBL/GenBank/DDBJ whole genome shotgun (WGS) entry which is preliminary data.</text>
</comment>
<name>A0A5J5IK74_9BACT</name>
<dbReference type="InterPro" id="IPR001466">
    <property type="entry name" value="Beta-lactam-related"/>
</dbReference>
<evidence type="ECO:0000313" key="3">
    <source>
        <dbReference type="Proteomes" id="UP000326903"/>
    </source>
</evidence>
<feature type="domain" description="Beta-lactamase-related" evidence="1">
    <location>
        <begin position="44"/>
        <end position="340"/>
    </location>
</feature>
<dbReference type="Pfam" id="PF00144">
    <property type="entry name" value="Beta-lactamase"/>
    <property type="match status" value="1"/>
</dbReference>
<reference evidence="2 3" key="1">
    <citation type="submission" date="2019-09" db="EMBL/GenBank/DDBJ databases">
        <title>Draft genome sequence of Ginsengibacter sp. BR5-29.</title>
        <authorList>
            <person name="Im W.-T."/>
        </authorList>
    </citation>
    <scope>NUCLEOTIDE SEQUENCE [LARGE SCALE GENOMIC DNA]</scope>
    <source>
        <strain evidence="2 3">BR5-29</strain>
    </source>
</reference>
<dbReference type="Proteomes" id="UP000326903">
    <property type="component" value="Unassembled WGS sequence"/>
</dbReference>
<dbReference type="AlphaFoldDB" id="A0A5J5IK74"/>
<dbReference type="InterPro" id="IPR050491">
    <property type="entry name" value="AmpC-like"/>
</dbReference>
<organism evidence="2 3">
    <name type="scientific">Ginsengibacter hankyongi</name>
    <dbReference type="NCBI Taxonomy" id="2607284"/>
    <lineage>
        <taxon>Bacteria</taxon>
        <taxon>Pseudomonadati</taxon>
        <taxon>Bacteroidota</taxon>
        <taxon>Chitinophagia</taxon>
        <taxon>Chitinophagales</taxon>
        <taxon>Chitinophagaceae</taxon>
        <taxon>Ginsengibacter</taxon>
    </lineage>
</organism>
<sequence length="358" mass="40896">MEQFDKMMKLVIKPTGDSPVYNCMLALTDGKRNLRYFGATGTFDEGGDAISPSCRFRTGSITKSFTAAIVLQLAEDGFFNTEDFYLDIIDEDVKKNLTGLHWFAGSNYSGQISVLHLLKHCSGLCDYFSDDEKFITYVVQNPAQFWNWKLVIEKYFEYGLNKKSTFRPGDGFHYSDTNYLLLAVLIEQVTRKPLHQLFEERIIVPLGLTDTYLEFYQSSKEPAQTVFPYYGNFSLANINTSFDWGGGGLISTMMDLDVFIRNLIKGRLFKKEETLKAMMRFDIVDLISSSSKRIIQYGMGLQKKEICGHSFFGHNSAYASMVYYDRVQDLSIILSLNQAAAVHKAEWLMNKIVNVFPH</sequence>
<dbReference type="PANTHER" id="PTHR46825:SF7">
    <property type="entry name" value="D-ALANYL-D-ALANINE CARBOXYPEPTIDASE"/>
    <property type="match status" value="1"/>
</dbReference>
<dbReference type="Gene3D" id="3.40.710.10">
    <property type="entry name" value="DD-peptidase/beta-lactamase superfamily"/>
    <property type="match status" value="1"/>
</dbReference>
<accession>A0A5J5IK74</accession>
<dbReference type="RefSeq" id="WP_150414993.1">
    <property type="nucleotide sequence ID" value="NZ_VYQF01000002.1"/>
</dbReference>
<keyword evidence="3" id="KW-1185">Reference proteome</keyword>
<evidence type="ECO:0000313" key="2">
    <source>
        <dbReference type="EMBL" id="KAA9039582.1"/>
    </source>
</evidence>
<evidence type="ECO:0000259" key="1">
    <source>
        <dbReference type="Pfam" id="PF00144"/>
    </source>
</evidence>
<proteinExistence type="predicted"/>
<dbReference type="PANTHER" id="PTHR46825">
    <property type="entry name" value="D-ALANYL-D-ALANINE-CARBOXYPEPTIDASE/ENDOPEPTIDASE AMPH"/>
    <property type="match status" value="1"/>
</dbReference>
<dbReference type="InterPro" id="IPR012338">
    <property type="entry name" value="Beta-lactam/transpept-like"/>
</dbReference>
<protein>
    <submittedName>
        <fullName evidence="2">Beta-lactamase family protein</fullName>
    </submittedName>
</protein>
<dbReference type="EMBL" id="VYQF01000002">
    <property type="protein sequence ID" value="KAA9039582.1"/>
    <property type="molecule type" value="Genomic_DNA"/>
</dbReference>
<dbReference type="SUPFAM" id="SSF56601">
    <property type="entry name" value="beta-lactamase/transpeptidase-like"/>
    <property type="match status" value="1"/>
</dbReference>
<gene>
    <name evidence="2" type="ORF">FW778_12275</name>
</gene>